<feature type="transmembrane region" description="Helical" evidence="17">
    <location>
        <begin position="237"/>
        <end position="255"/>
    </location>
</feature>
<keyword evidence="10 17" id="KW-0472">Membrane</keyword>
<feature type="transmembrane region" description="Helical" evidence="17">
    <location>
        <begin position="394"/>
        <end position="414"/>
    </location>
</feature>
<feature type="transmembrane region" description="Helical" evidence="17">
    <location>
        <begin position="131"/>
        <end position="151"/>
    </location>
</feature>
<dbReference type="PANTHER" id="PTHR10924:SF3">
    <property type="entry name" value="HEME TRANSPORTER FLVCR2"/>
    <property type="match status" value="1"/>
</dbReference>
<dbReference type="FunFam" id="1.20.1250.20:FF:000101">
    <property type="entry name" value="feline leukemia virus subgroup C receptor-related protein 2"/>
    <property type="match status" value="1"/>
</dbReference>
<dbReference type="InterPro" id="IPR049680">
    <property type="entry name" value="FLVCR1-2_SLC49-like"/>
</dbReference>
<dbReference type="Pfam" id="PF07690">
    <property type="entry name" value="MFS_1"/>
    <property type="match status" value="2"/>
</dbReference>
<proteinExistence type="inferred from homology"/>
<evidence type="ECO:0000256" key="15">
    <source>
        <dbReference type="ARBA" id="ARBA00053231"/>
    </source>
</evidence>
<dbReference type="GO" id="GO:0020037">
    <property type="term" value="F:heme binding"/>
    <property type="evidence" value="ECO:0007669"/>
    <property type="project" value="TreeGrafter"/>
</dbReference>
<protein>
    <recommendedName>
        <fullName evidence="20">Major facilitator superfamily (MFS) profile domain-containing protein</fullName>
    </recommendedName>
</protein>
<evidence type="ECO:0008006" key="20">
    <source>
        <dbReference type="Google" id="ProtNLM"/>
    </source>
</evidence>
<keyword evidence="5" id="KW-1003">Cell membrane</keyword>
<feature type="transmembrane region" description="Helical" evidence="17">
    <location>
        <begin position="307"/>
        <end position="325"/>
    </location>
</feature>
<comment type="catalytic activity">
    <reaction evidence="11">
        <text>heme b(in) = heme b(out)</text>
        <dbReference type="Rhea" id="RHEA:75443"/>
        <dbReference type="ChEBI" id="CHEBI:60344"/>
    </reaction>
</comment>
<evidence type="ECO:0000256" key="16">
    <source>
        <dbReference type="SAM" id="MobiDB-lite"/>
    </source>
</evidence>
<keyword evidence="8 17" id="KW-1133">Transmembrane helix</keyword>
<feature type="transmembrane region" description="Helical" evidence="17">
    <location>
        <begin position="40"/>
        <end position="60"/>
    </location>
</feature>
<feature type="transmembrane region" description="Helical" evidence="17">
    <location>
        <begin position="107"/>
        <end position="125"/>
    </location>
</feature>
<evidence type="ECO:0000256" key="13">
    <source>
        <dbReference type="ARBA" id="ARBA00045087"/>
    </source>
</evidence>
<feature type="compositionally biased region" description="Basic and acidic residues" evidence="16">
    <location>
        <begin position="431"/>
        <end position="442"/>
    </location>
</feature>
<dbReference type="InterPro" id="IPR011701">
    <property type="entry name" value="MFS"/>
</dbReference>
<feature type="transmembrane region" description="Helical" evidence="17">
    <location>
        <begin position="275"/>
        <end position="295"/>
    </location>
</feature>
<comment type="similarity">
    <text evidence="14">Belongs to the major facilitator superfamily. Feline leukemia virus subgroup C receptor (TC 2.A.1.28.1) family.</text>
</comment>
<dbReference type="GO" id="GO:0015232">
    <property type="term" value="F:heme transmembrane transporter activity"/>
    <property type="evidence" value="ECO:0007669"/>
    <property type="project" value="TreeGrafter"/>
</dbReference>
<evidence type="ECO:0000256" key="11">
    <source>
        <dbReference type="ARBA" id="ARBA00035075"/>
    </source>
</evidence>
<dbReference type="Gene3D" id="1.20.1250.20">
    <property type="entry name" value="MFS general substrate transporter like domains"/>
    <property type="match status" value="2"/>
</dbReference>
<name>A0A5N5N415_PANHP</name>
<dbReference type="SUPFAM" id="SSF103473">
    <property type="entry name" value="MFS general substrate transporter"/>
    <property type="match status" value="1"/>
</dbReference>
<sequence>MSPDETNVSKTKRAEDQSGRMDACVERAQECPTRLYRRRWLIVLLFSSYSLCNAYQWIQYGIINNIFMQFYSVSAFAVDWMSMVYMLTYIPFVFPVTWLLDRKGLRVVALVGAGVNCAGAWIKVASAKPHLFWLSALGQVACSVAQVFILGMPSHIAAVWFGPEEVSTACSIGVFGNQLGIAIGFLVPPVLVPNSLLCSRISQLFLPPKPRWQCKAYLHKTTLTWPRFGGFSATNPLSYSVITYGLNVGCFYAVSTLLNRMILDYYPGEEVNAGRIGLTLVISGMVGSLICGIWLDRTKTYKQTTLAVYLLSFVGMVIYCFTLNLGHLWVVFITSAALGFFMTGYLPLGFEFAVELTYPESEGTSSGLLNCSAQVFGIIFTICQGKIIDSYSVLAGNIFLCVFLFLGTLITAFIKAELRRQKANLQSEAESEAKQSRHKEDGISSLKQTKM</sequence>
<dbReference type="Proteomes" id="UP000327468">
    <property type="component" value="Chromosome 10"/>
</dbReference>
<accession>A0A5N5N415</accession>
<dbReference type="GO" id="GO:0015220">
    <property type="term" value="F:choline transmembrane transporter activity"/>
    <property type="evidence" value="ECO:0007669"/>
    <property type="project" value="UniProtKB-ARBA"/>
</dbReference>
<keyword evidence="19" id="KW-1185">Reference proteome</keyword>
<evidence type="ECO:0000256" key="17">
    <source>
        <dbReference type="SAM" id="Phobius"/>
    </source>
</evidence>
<keyword evidence="4" id="KW-0813">Transport</keyword>
<dbReference type="GO" id="GO:0031966">
    <property type="term" value="C:mitochondrial membrane"/>
    <property type="evidence" value="ECO:0007669"/>
    <property type="project" value="UniProtKB-SubCell"/>
</dbReference>
<comment type="function">
    <text evidence="15">Choline uniporter that specifically mediates choline uptake at the blood-brain-barrier. Responsible for the majority of choline uptake across the blood-brain-barrier from the circulation into the brain. Choline, a nutrient critical for brain development, is a precursor of phosphatidylcholine, as well as betaine. Also mediates transport of ethanolamine. Choline and ethanolamine transport is not coupled with proton transport and is exclusively driven by the choline gradient across the plasma membrane. Also acts as a heme b transporter.</text>
</comment>
<reference evidence="18 19" key="1">
    <citation type="submission" date="2019-06" db="EMBL/GenBank/DDBJ databases">
        <title>A chromosome-scale genome assembly of the striped catfish, Pangasianodon hypophthalmus.</title>
        <authorList>
            <person name="Wen M."/>
            <person name="Zahm M."/>
            <person name="Roques C."/>
            <person name="Cabau C."/>
            <person name="Klopp C."/>
            <person name="Donnadieu C."/>
            <person name="Jouanno E."/>
            <person name="Avarre J.-C."/>
            <person name="Campet M."/>
            <person name="Ha T.T.T."/>
            <person name="Dugue R."/>
            <person name="Lampietro C."/>
            <person name="Louis A."/>
            <person name="Herpin A."/>
            <person name="Echchiki A."/>
            <person name="Berthelot C."/>
            <person name="Parey E."/>
            <person name="Roest-Crollius H."/>
            <person name="Braasch I."/>
            <person name="Postlethwait J."/>
            <person name="Bobe J."/>
            <person name="Montfort J."/>
            <person name="Bouchez O."/>
            <person name="Begum T."/>
            <person name="Schartl M."/>
            <person name="Guiguen Y."/>
        </authorList>
    </citation>
    <scope>NUCLEOTIDE SEQUENCE [LARGE SCALE GENOMIC DNA]</scope>
    <source>
        <strain evidence="18 19">Indonesia</strain>
        <tissue evidence="18">Blood</tissue>
    </source>
</reference>
<comment type="catalytic activity">
    <reaction evidence="13">
        <text>ethanolamine(in) = ethanolamine(out)</text>
        <dbReference type="Rhea" id="RHEA:32747"/>
        <dbReference type="ChEBI" id="CHEBI:57603"/>
    </reaction>
</comment>
<keyword evidence="9" id="KW-0496">Mitochondrion</keyword>
<evidence type="ECO:0000256" key="2">
    <source>
        <dbReference type="ARBA" id="ARBA00004477"/>
    </source>
</evidence>
<feature type="transmembrane region" description="Helical" evidence="17">
    <location>
        <begin position="80"/>
        <end position="100"/>
    </location>
</feature>
<keyword evidence="6 17" id="KW-0812">Transmembrane</keyword>
<comment type="caution">
    <text evidence="18">The sequence shown here is derived from an EMBL/GenBank/DDBJ whole genome shotgun (WGS) entry which is preliminary data.</text>
</comment>
<evidence type="ECO:0000256" key="12">
    <source>
        <dbReference type="ARBA" id="ARBA00036811"/>
    </source>
</evidence>
<comment type="subcellular location">
    <subcellularLocation>
        <location evidence="3">Cell membrane</location>
        <topology evidence="3">Multi-pass membrane protein</topology>
    </subcellularLocation>
    <subcellularLocation>
        <location evidence="2">Endoplasmic reticulum membrane</location>
        <topology evidence="2">Multi-pass membrane protein</topology>
    </subcellularLocation>
    <subcellularLocation>
        <location evidence="1">Mitochondrion membrane</location>
        <topology evidence="1">Multi-pass membrane protein</topology>
    </subcellularLocation>
</comment>
<evidence type="ECO:0000256" key="5">
    <source>
        <dbReference type="ARBA" id="ARBA00022475"/>
    </source>
</evidence>
<feature type="region of interest" description="Disordered" evidence="16">
    <location>
        <begin position="428"/>
        <end position="451"/>
    </location>
</feature>
<evidence type="ECO:0000256" key="1">
    <source>
        <dbReference type="ARBA" id="ARBA00004225"/>
    </source>
</evidence>
<dbReference type="PANTHER" id="PTHR10924">
    <property type="entry name" value="MAJOR FACILITATOR SUPERFAMILY PROTEIN-RELATED"/>
    <property type="match status" value="1"/>
</dbReference>
<dbReference type="GO" id="GO:0005789">
    <property type="term" value="C:endoplasmic reticulum membrane"/>
    <property type="evidence" value="ECO:0007669"/>
    <property type="project" value="UniProtKB-SubCell"/>
</dbReference>
<evidence type="ECO:0000313" key="19">
    <source>
        <dbReference type="Proteomes" id="UP000327468"/>
    </source>
</evidence>
<dbReference type="GO" id="GO:0097037">
    <property type="term" value="P:heme export"/>
    <property type="evidence" value="ECO:0007669"/>
    <property type="project" value="TreeGrafter"/>
</dbReference>
<evidence type="ECO:0000256" key="9">
    <source>
        <dbReference type="ARBA" id="ARBA00023128"/>
    </source>
</evidence>
<dbReference type="AlphaFoldDB" id="A0A5N5N415"/>
<dbReference type="FunFam" id="1.20.1250.20:FF:000092">
    <property type="entry name" value="Feline leukemia virus subgroup C receptor-related protein 2 isoform 1"/>
    <property type="match status" value="1"/>
</dbReference>
<evidence type="ECO:0000256" key="8">
    <source>
        <dbReference type="ARBA" id="ARBA00022989"/>
    </source>
</evidence>
<keyword evidence="7" id="KW-0256">Endoplasmic reticulum</keyword>
<dbReference type="InterPro" id="IPR036259">
    <property type="entry name" value="MFS_trans_sf"/>
</dbReference>
<feature type="transmembrane region" description="Helical" evidence="17">
    <location>
        <begin position="331"/>
        <end position="354"/>
    </location>
</feature>
<evidence type="ECO:0000256" key="3">
    <source>
        <dbReference type="ARBA" id="ARBA00004651"/>
    </source>
</evidence>
<evidence type="ECO:0000256" key="10">
    <source>
        <dbReference type="ARBA" id="ARBA00023136"/>
    </source>
</evidence>
<evidence type="ECO:0000313" key="18">
    <source>
        <dbReference type="EMBL" id="KAB5562109.1"/>
    </source>
</evidence>
<evidence type="ECO:0000256" key="14">
    <source>
        <dbReference type="ARBA" id="ARBA00046338"/>
    </source>
</evidence>
<dbReference type="GO" id="GO:0005886">
    <property type="term" value="C:plasma membrane"/>
    <property type="evidence" value="ECO:0007669"/>
    <property type="project" value="UniProtKB-SubCell"/>
</dbReference>
<evidence type="ECO:0000256" key="7">
    <source>
        <dbReference type="ARBA" id="ARBA00022824"/>
    </source>
</evidence>
<gene>
    <name evidence="18" type="ORF">PHYPO_G00014240</name>
</gene>
<organism evidence="18 19">
    <name type="scientific">Pangasianodon hypophthalmus</name>
    <name type="common">Striped catfish</name>
    <name type="synonym">Helicophagus hypophthalmus</name>
    <dbReference type="NCBI Taxonomy" id="310915"/>
    <lineage>
        <taxon>Eukaryota</taxon>
        <taxon>Metazoa</taxon>
        <taxon>Chordata</taxon>
        <taxon>Craniata</taxon>
        <taxon>Vertebrata</taxon>
        <taxon>Euteleostomi</taxon>
        <taxon>Actinopterygii</taxon>
        <taxon>Neopterygii</taxon>
        <taxon>Teleostei</taxon>
        <taxon>Ostariophysi</taxon>
        <taxon>Siluriformes</taxon>
        <taxon>Pangasiidae</taxon>
        <taxon>Pangasianodon</taxon>
    </lineage>
</organism>
<evidence type="ECO:0000256" key="4">
    <source>
        <dbReference type="ARBA" id="ARBA00022448"/>
    </source>
</evidence>
<evidence type="ECO:0000256" key="6">
    <source>
        <dbReference type="ARBA" id="ARBA00022692"/>
    </source>
</evidence>
<dbReference type="EMBL" id="VFJC01000011">
    <property type="protein sequence ID" value="KAB5562109.1"/>
    <property type="molecule type" value="Genomic_DNA"/>
</dbReference>
<comment type="catalytic activity">
    <reaction evidence="12">
        <text>choline(out) = choline(in)</text>
        <dbReference type="Rhea" id="RHEA:32751"/>
        <dbReference type="ChEBI" id="CHEBI:15354"/>
    </reaction>
</comment>